<dbReference type="PANTHER" id="PTHR46043:SF5">
    <property type="entry name" value="ARM REPEAT SUPERFAMILY PROTEIN"/>
    <property type="match status" value="1"/>
</dbReference>
<dbReference type="InterPro" id="IPR011989">
    <property type="entry name" value="ARM-like"/>
</dbReference>
<dbReference type="EMBL" id="JAKOGI010000498">
    <property type="protein sequence ID" value="KAJ8434118.1"/>
    <property type="molecule type" value="Genomic_DNA"/>
</dbReference>
<proteinExistence type="predicted"/>
<dbReference type="InterPro" id="IPR054296">
    <property type="entry name" value="DUF7032"/>
</dbReference>
<dbReference type="Pfam" id="PF23005">
    <property type="entry name" value="DUF7032"/>
    <property type="match status" value="1"/>
</dbReference>
<sequence length="577" mass="63189">MVEEKGVGVDSQNYPSPSVAGEEKLRRAISDMSSLISLSHAIRVFPVKWQLIRTKLEELNSALIAAENCHSGESQPLSDLIAVVSSTVSGCLDLAGRCINVSYSGKLLMQSDLDLAISKLDTHIKQLSAIYAAVGILSNRFALVVSKPGVGATRDDMRFYIKDLLTRLKIGDCEMKRQALASLNEIVGNDERYIKVIVDLELSDLVILLTNFLDSNDAVIREEAATSVAAIAGFEAEAYRGVLVSSGVIAPLIRVVETGSLRAKVYAIRSLQKLTQNGDNAWALSAHGGVTALLNLCKCPKEDESYVELIGPSCWVLKNLVGVDEIKRFMIEQGAIPAFIKLLKGKDEIAQIGSAEFLQSLASGDEHVRHLIVKEGGARALVRILDPKSVSSFKSRETAFRAIENLCFESVDYVNLLISYGFLEQLLYFLRKGDVSIQELAFKSASKLCGTSEDARKSMGDAGFMPEFIKFLEAKSYEIREMAAQALSAMVMVPKNRKKFTREDHNIRLILQSLDLKEGNSGNFKFLLSILMSISSCNHARRKITHSGYVNNIEKLADAGISDAKKIVDQDAATKLG</sequence>
<keyword evidence="5" id="KW-1185">Reference proteome</keyword>
<evidence type="ECO:0000256" key="1">
    <source>
        <dbReference type="ARBA" id="ARBA00022737"/>
    </source>
</evidence>
<dbReference type="OrthoDB" id="7537227at2759"/>
<dbReference type="SUPFAM" id="SSF48371">
    <property type="entry name" value="ARM repeat"/>
    <property type="match status" value="1"/>
</dbReference>
<evidence type="ECO:0000313" key="4">
    <source>
        <dbReference type="EMBL" id="KAJ8434118.1"/>
    </source>
</evidence>
<dbReference type="Gene3D" id="1.25.10.10">
    <property type="entry name" value="Leucine-rich Repeat Variant"/>
    <property type="match status" value="1"/>
</dbReference>
<dbReference type="PROSITE" id="PS50176">
    <property type="entry name" value="ARM_REPEAT"/>
    <property type="match status" value="1"/>
</dbReference>
<organism evidence="4 5">
    <name type="scientific">Carnegiea gigantea</name>
    <dbReference type="NCBI Taxonomy" id="171969"/>
    <lineage>
        <taxon>Eukaryota</taxon>
        <taxon>Viridiplantae</taxon>
        <taxon>Streptophyta</taxon>
        <taxon>Embryophyta</taxon>
        <taxon>Tracheophyta</taxon>
        <taxon>Spermatophyta</taxon>
        <taxon>Magnoliopsida</taxon>
        <taxon>eudicotyledons</taxon>
        <taxon>Gunneridae</taxon>
        <taxon>Pentapetalae</taxon>
        <taxon>Caryophyllales</taxon>
        <taxon>Cactineae</taxon>
        <taxon>Cactaceae</taxon>
        <taxon>Cactoideae</taxon>
        <taxon>Echinocereeae</taxon>
        <taxon>Carnegiea</taxon>
    </lineage>
</organism>
<feature type="domain" description="DUF7032" evidence="3">
    <location>
        <begin position="27"/>
        <end position="132"/>
    </location>
</feature>
<evidence type="ECO:0000313" key="5">
    <source>
        <dbReference type="Proteomes" id="UP001153076"/>
    </source>
</evidence>
<comment type="caution">
    <text evidence="4">The sequence shown here is derived from an EMBL/GenBank/DDBJ whole genome shotgun (WGS) entry which is preliminary data.</text>
</comment>
<reference evidence="4" key="1">
    <citation type="submission" date="2022-04" db="EMBL/GenBank/DDBJ databases">
        <title>Carnegiea gigantea Genome sequencing and assembly v2.</title>
        <authorList>
            <person name="Copetti D."/>
            <person name="Sanderson M.J."/>
            <person name="Burquez A."/>
            <person name="Wojciechowski M.F."/>
        </authorList>
    </citation>
    <scope>NUCLEOTIDE SEQUENCE</scope>
    <source>
        <strain evidence="4">SGP5-SGP5p</strain>
        <tissue evidence="4">Aerial part</tissue>
    </source>
</reference>
<dbReference type="Proteomes" id="UP001153076">
    <property type="component" value="Unassembled WGS sequence"/>
</dbReference>
<gene>
    <name evidence="4" type="ORF">Cgig2_024236</name>
</gene>
<accession>A0A9Q1K0A6</accession>
<protein>
    <recommendedName>
        <fullName evidence="3">DUF7032 domain-containing protein</fullName>
    </recommendedName>
</protein>
<dbReference type="SMART" id="SM00185">
    <property type="entry name" value="ARM"/>
    <property type="match status" value="5"/>
</dbReference>
<evidence type="ECO:0000259" key="3">
    <source>
        <dbReference type="Pfam" id="PF23005"/>
    </source>
</evidence>
<dbReference type="AlphaFoldDB" id="A0A9Q1K0A6"/>
<dbReference type="InterPro" id="IPR000225">
    <property type="entry name" value="Armadillo"/>
</dbReference>
<evidence type="ECO:0000256" key="2">
    <source>
        <dbReference type="PROSITE-ProRule" id="PRU00259"/>
    </source>
</evidence>
<feature type="repeat" description="ARM" evidence="2">
    <location>
        <begin position="334"/>
        <end position="377"/>
    </location>
</feature>
<dbReference type="InterPro" id="IPR016024">
    <property type="entry name" value="ARM-type_fold"/>
</dbReference>
<keyword evidence="1" id="KW-0677">Repeat</keyword>
<name>A0A9Q1K0A6_9CARY</name>
<dbReference type="PANTHER" id="PTHR46043">
    <property type="entry name" value="ARM REPEAT SUPERFAMILY PROTEIN"/>
    <property type="match status" value="1"/>
</dbReference>